<reference evidence="3" key="2">
    <citation type="submission" date="2024-04" db="EMBL/GenBank/DDBJ databases">
        <authorList>
            <person name="Chen Y."/>
            <person name="Shah S."/>
            <person name="Dougan E. K."/>
            <person name="Thang M."/>
            <person name="Chan C."/>
        </authorList>
    </citation>
    <scope>NUCLEOTIDE SEQUENCE [LARGE SCALE GENOMIC DNA]</scope>
</reference>
<reference evidence="2" key="1">
    <citation type="submission" date="2022-10" db="EMBL/GenBank/DDBJ databases">
        <authorList>
            <person name="Chen Y."/>
            <person name="Dougan E. K."/>
            <person name="Chan C."/>
            <person name="Rhodes N."/>
            <person name="Thang M."/>
        </authorList>
    </citation>
    <scope>NUCLEOTIDE SEQUENCE</scope>
</reference>
<dbReference type="InterPro" id="IPR032675">
    <property type="entry name" value="LRR_dom_sf"/>
</dbReference>
<protein>
    <submittedName>
        <fullName evidence="2">Uncharacterized protein</fullName>
    </submittedName>
</protein>
<sequence length="1504" mass="170544">MEFAGHDFMVDGLCRSFGFPTLEENLAAFEETSTASTLQLVKRLVAEEQLRHALPLQTAHGQSFRAVAKMLMTHSYKVWYLREALQRALLQRGIFEWQALREQSESPAERQGRLDDFFASWKESPRKFHPQGLPKVPKVASEASTELRSWKDRASRSRCTATTMSSWEWSNDQPSEALMEKAATRVRRRSSRFSLSSPVPLPPPVPIESVGATVATEKFNYLAIFPHLAKRKPMPTRRLFMTEETSPTGSSWKIDEILVHRNQPAESVVAPSELSEARRLLEGEEPAPRRSSVTSRSMSISQSDPTLLSQGPDETFLTGPDTTAIPRGMARQLMALPFEEFQERILKDREADGRDPSPQRLFDRHFRRHLAKPPMPLPSRGGRATTHGLPPLPQKGSNWEPEREHPAPQSPQSATYLRSCTSHFVLPELLPFFTGHSKVLDAENRQLTDKDVLAMSGILRHVHPSVINLGNNILLTDKSMVPFLESVLKQPPGCLLTLQFHRCALGYGSCVKLASLLESEAAKNLRALNLNGIALSLAVQVHLASSIREHDRLRELSLADTQLTSECVQSIAENHQLELLDFGWNSFDAECFAALGLSLSNNVTLRTLSLSRCASCGPYGPPMATFLEHLSGIQNLQDLDISSNLIDHRGALMLEDVLANHQNLKKMNVSDNPLGQLGLRSLLRLLCTPSASLRRFEVNGLSDDAHTDLRDPFFRPSSPGGVYQLDLTQPYHRSILRMLCKTAEHLQLQLSEALSSASGGWPVPEKVDGNWVVQPRGAVKLRFNVEKAMGKGLTQAWDFSSLVKMHVQSLKRRVQRKQIQLLLQFWSLRCQIQEQSLFLNALSKDFFFDAPQILQLCCEREVAAEVIWRLWHCNEPGAHYLSLLQGSPHLSAYVNVLRRSAQLLNFNPQNPSGHYSLDLANCSDFELGQRLLILDRWEGMLRSEMRRRDVGRRPGSCIFDECFNSEELTTGLLDWRWHEKGILDLDYGSGKRLPGEEAPIADEQFRKLCQALLCSQLSPEAKVEALRPVSHHFNFSAFQLRSLCLQTASPSARAELFEIFLQRVVDIQNLKLVLETLEPSRRHPFRLNQCMTFPYIQPEDYDFEFNLKYADHRLACLVVFKLCEAEGWSSVEEGASFCSLGEDAENDEVNFWRSSKEASLDNLPLHGIFKGKYLGFLHGNRNLKCRRQLLESFGFWPGAGITEDQVCWCSRPDAPPEIFKLVQWLMLHYPDVNKAFAQIIKKVPNGLQSSGSMTATEFDEAMAALKIQRLDEHGVDAAYRYLSSNDSLTQAMWKKLDPFVVTFRLHAQDFTGFMRSIDPVFAKVHQRYDPKENQELQAELGQGLLDYGGRNGWRFCKNPVTGETGFVPKWVFEQRPFGVVQRIEATTGKYIENLTFHMRDGSRRFYGTAGGDRFFSEDLAQDEAIVRVTQEIWGDECVRYQVKTTRRELVINSLESGKGCLQKPCRRLTVESKRQRQIRTLKFLDKTLVGSQHQRPESWGKIHC</sequence>
<organism evidence="2">
    <name type="scientific">Cladocopium goreaui</name>
    <dbReference type="NCBI Taxonomy" id="2562237"/>
    <lineage>
        <taxon>Eukaryota</taxon>
        <taxon>Sar</taxon>
        <taxon>Alveolata</taxon>
        <taxon>Dinophyceae</taxon>
        <taxon>Suessiales</taxon>
        <taxon>Symbiodiniaceae</taxon>
        <taxon>Cladocopium</taxon>
    </lineage>
</organism>
<dbReference type="PANTHER" id="PTHR24114:SF2">
    <property type="entry name" value="F-BOX DOMAIN-CONTAINING PROTEIN-RELATED"/>
    <property type="match status" value="1"/>
</dbReference>
<dbReference type="SUPFAM" id="SSF50044">
    <property type="entry name" value="SH3-domain"/>
    <property type="match status" value="1"/>
</dbReference>
<accession>A0A9P1CUF8</accession>
<feature type="compositionally biased region" description="Low complexity" evidence="1">
    <location>
        <begin position="289"/>
        <end position="303"/>
    </location>
</feature>
<dbReference type="PANTHER" id="PTHR24114">
    <property type="entry name" value="LEUCINE RICH REPEAT FAMILY PROTEIN"/>
    <property type="match status" value="1"/>
</dbReference>
<dbReference type="Gene3D" id="3.80.10.10">
    <property type="entry name" value="Ribonuclease Inhibitor"/>
    <property type="match status" value="2"/>
</dbReference>
<dbReference type="OrthoDB" id="426505at2759"/>
<evidence type="ECO:0000313" key="4">
    <source>
        <dbReference type="Proteomes" id="UP001152797"/>
    </source>
</evidence>
<dbReference type="EMBL" id="CAMXCT030002320">
    <property type="protein sequence ID" value="CAL4784629.1"/>
    <property type="molecule type" value="Genomic_DNA"/>
</dbReference>
<comment type="caution">
    <text evidence="2">The sequence shown here is derived from an EMBL/GenBank/DDBJ whole genome shotgun (WGS) entry which is preliminary data.</text>
</comment>
<feature type="region of interest" description="Disordered" evidence="1">
    <location>
        <begin position="371"/>
        <end position="414"/>
    </location>
</feature>
<evidence type="ECO:0000256" key="1">
    <source>
        <dbReference type="SAM" id="MobiDB-lite"/>
    </source>
</evidence>
<evidence type="ECO:0000313" key="2">
    <source>
        <dbReference type="EMBL" id="CAI3997317.1"/>
    </source>
</evidence>
<gene>
    <name evidence="2" type="ORF">C1SCF055_LOCUS23708</name>
</gene>
<feature type="region of interest" description="Disordered" evidence="1">
    <location>
        <begin position="279"/>
        <end position="322"/>
    </location>
</feature>
<keyword evidence="4" id="KW-1185">Reference proteome</keyword>
<name>A0A9P1CUF8_9DINO</name>
<dbReference type="SUPFAM" id="SSF52047">
    <property type="entry name" value="RNI-like"/>
    <property type="match status" value="1"/>
</dbReference>
<feature type="compositionally biased region" description="Basic and acidic residues" evidence="1">
    <location>
        <begin position="279"/>
        <end position="288"/>
    </location>
</feature>
<dbReference type="Proteomes" id="UP001152797">
    <property type="component" value="Unassembled WGS sequence"/>
</dbReference>
<proteinExistence type="predicted"/>
<dbReference type="EMBL" id="CAMXCT020002320">
    <property type="protein sequence ID" value="CAL1150692.1"/>
    <property type="molecule type" value="Genomic_DNA"/>
</dbReference>
<dbReference type="InterPro" id="IPR036028">
    <property type="entry name" value="SH3-like_dom_sf"/>
</dbReference>
<dbReference type="EMBL" id="CAMXCT010002320">
    <property type="protein sequence ID" value="CAI3997317.1"/>
    <property type="molecule type" value="Genomic_DNA"/>
</dbReference>
<evidence type="ECO:0000313" key="3">
    <source>
        <dbReference type="EMBL" id="CAL1150692.1"/>
    </source>
</evidence>
<dbReference type="InterPro" id="IPR052394">
    <property type="entry name" value="LRR-containing"/>
</dbReference>